<accession>A0ABS5DS74</accession>
<dbReference type="Gene3D" id="3.90.1520.10">
    <property type="entry name" value="H-NOX domain"/>
    <property type="match status" value="1"/>
</dbReference>
<proteinExistence type="predicted"/>
<evidence type="ECO:0000259" key="1">
    <source>
        <dbReference type="Pfam" id="PF07700"/>
    </source>
</evidence>
<protein>
    <submittedName>
        <fullName evidence="2">Heme NO-binding domain-containing protein</fullName>
    </submittedName>
</protein>
<dbReference type="EMBL" id="JAGQDG010000001">
    <property type="protein sequence ID" value="MBQ0933991.1"/>
    <property type="molecule type" value="Genomic_DNA"/>
</dbReference>
<dbReference type="InterPro" id="IPR038158">
    <property type="entry name" value="H-NOX_domain_sf"/>
</dbReference>
<sequence>MYGLVNRAIEQLVTSIKGEAGWQRVCAMADTHADGFVSMQPYDDALTYKLVSAVTVETGLTAEQVLEAFGEYWILYTAEEGYGQLLDAAGDNLRDILGNLNDLHGRVEIVFPQMHLPVFSVQDNEDGSFDVIYNSHREGLAPMVAGLIRGLAKRAHQTISLEPQPEAGDAKAVFRVRVLTQ</sequence>
<gene>
    <name evidence="2" type="ORF">KAK11_01535</name>
</gene>
<dbReference type="InterPro" id="IPR011644">
    <property type="entry name" value="Heme_NO-bd"/>
</dbReference>
<dbReference type="PANTHER" id="PTHR45655">
    <property type="entry name" value="GUANYLATE CYCLASE SOLUBLE SUBUNIT BETA-2"/>
    <property type="match status" value="1"/>
</dbReference>
<dbReference type="Proteomes" id="UP000672097">
    <property type="component" value="Unassembled WGS sequence"/>
</dbReference>
<dbReference type="PANTHER" id="PTHR45655:SF13">
    <property type="entry name" value="SOLUBLE GUANYLATE CYCLASE GCY-32-RELATED"/>
    <property type="match status" value="1"/>
</dbReference>
<keyword evidence="3" id="KW-1185">Reference proteome</keyword>
<dbReference type="SUPFAM" id="SSF111126">
    <property type="entry name" value="Ligand-binding domain in the NO signalling and Golgi transport"/>
    <property type="match status" value="1"/>
</dbReference>
<dbReference type="Pfam" id="PF07700">
    <property type="entry name" value="HNOB"/>
    <property type="match status" value="1"/>
</dbReference>
<feature type="domain" description="Heme NO-binding" evidence="1">
    <location>
        <begin position="2"/>
        <end position="159"/>
    </location>
</feature>
<comment type="caution">
    <text evidence="2">The sequence shown here is derived from an EMBL/GenBank/DDBJ whole genome shotgun (WGS) entry which is preliminary data.</text>
</comment>
<dbReference type="RefSeq" id="WP_210805453.1">
    <property type="nucleotide sequence ID" value="NZ_JAGQDG010000001.1"/>
</dbReference>
<dbReference type="InterPro" id="IPR024096">
    <property type="entry name" value="NO_sig/Golgi_transp_ligand-bd"/>
</dbReference>
<organism evidence="2 3">
    <name type="scientific">Ideonella paludis</name>
    <dbReference type="NCBI Taxonomy" id="1233411"/>
    <lineage>
        <taxon>Bacteria</taxon>
        <taxon>Pseudomonadati</taxon>
        <taxon>Pseudomonadota</taxon>
        <taxon>Betaproteobacteria</taxon>
        <taxon>Burkholderiales</taxon>
        <taxon>Sphaerotilaceae</taxon>
        <taxon>Ideonella</taxon>
    </lineage>
</organism>
<evidence type="ECO:0000313" key="2">
    <source>
        <dbReference type="EMBL" id="MBQ0933991.1"/>
    </source>
</evidence>
<reference evidence="2 3" key="1">
    <citation type="submission" date="2021-04" db="EMBL/GenBank/DDBJ databases">
        <title>The genome sequence of type strain Ideonella paludis KCTC 32238.</title>
        <authorList>
            <person name="Liu Y."/>
        </authorList>
    </citation>
    <scope>NUCLEOTIDE SEQUENCE [LARGE SCALE GENOMIC DNA]</scope>
    <source>
        <strain evidence="2 3">KCTC 32238</strain>
    </source>
</reference>
<evidence type="ECO:0000313" key="3">
    <source>
        <dbReference type="Proteomes" id="UP000672097"/>
    </source>
</evidence>
<name>A0ABS5DS74_9BURK</name>